<comment type="subcellular location">
    <subcellularLocation>
        <location evidence="1">Endomembrane system</location>
        <topology evidence="1">Multi-pass membrane protein</topology>
    </subcellularLocation>
</comment>
<dbReference type="GO" id="GO:0030244">
    <property type="term" value="P:cellulose biosynthetic process"/>
    <property type="evidence" value="ECO:0007669"/>
    <property type="project" value="InterPro"/>
</dbReference>
<dbReference type="GO" id="GO:0012505">
    <property type="term" value="C:endomembrane system"/>
    <property type="evidence" value="ECO:0007669"/>
    <property type="project" value="UniProtKB-SubCell"/>
</dbReference>
<dbReference type="GO" id="GO:0016020">
    <property type="term" value="C:membrane"/>
    <property type="evidence" value="ECO:0007669"/>
    <property type="project" value="InterPro"/>
</dbReference>
<dbReference type="InterPro" id="IPR005150">
    <property type="entry name" value="Cellulose_synth"/>
</dbReference>
<comment type="similarity">
    <text evidence="9">Belongs to the glycosyltransferase 2 family. Plant cellulose synthase-like E subfamily.</text>
</comment>
<evidence type="ECO:0000256" key="7">
    <source>
        <dbReference type="ARBA" id="ARBA00023316"/>
    </source>
</evidence>
<keyword evidence="5 13" id="KW-1133">Transmembrane helix</keyword>
<keyword evidence="15" id="KW-1185">Reference proteome</keyword>
<feature type="binding site" evidence="12">
    <location>
        <position position="306"/>
    </location>
    <ligand>
        <name>Mn(2+)</name>
        <dbReference type="ChEBI" id="CHEBI:29035"/>
    </ligand>
</feature>
<evidence type="ECO:0000256" key="11">
    <source>
        <dbReference type="PIRSR" id="PIRSR605150-2"/>
    </source>
</evidence>
<evidence type="ECO:0000256" key="9">
    <source>
        <dbReference type="ARBA" id="ARBA00060766"/>
    </source>
</evidence>
<dbReference type="EMBL" id="VEPZ02001689">
    <property type="protein sequence ID" value="KAE8663141.1"/>
    <property type="molecule type" value="Genomic_DNA"/>
</dbReference>
<dbReference type="PANTHER" id="PTHR13301">
    <property type="entry name" value="X-BOX TRANSCRIPTION FACTOR-RELATED"/>
    <property type="match status" value="1"/>
</dbReference>
<feature type="transmembrane region" description="Helical" evidence="13">
    <location>
        <begin position="683"/>
        <end position="705"/>
    </location>
</feature>
<keyword evidence="3" id="KW-0808">Transferase</keyword>
<protein>
    <submittedName>
        <fullName evidence="14">Cellulose synthase-like protein E1</fullName>
    </submittedName>
</protein>
<dbReference type="Pfam" id="PF03552">
    <property type="entry name" value="Cellulose_synt"/>
    <property type="match status" value="2"/>
</dbReference>
<comment type="caution">
    <text evidence="14">The sequence shown here is derived from an EMBL/GenBank/DDBJ whole genome shotgun (WGS) entry which is preliminary data.</text>
</comment>
<dbReference type="SUPFAM" id="SSF53448">
    <property type="entry name" value="Nucleotide-diphospho-sugar transferases"/>
    <property type="match status" value="1"/>
</dbReference>
<feature type="transmembrane region" description="Helical" evidence="13">
    <location>
        <begin position="650"/>
        <end position="671"/>
    </location>
</feature>
<feature type="binding site" evidence="11">
    <location>
        <position position="111"/>
    </location>
    <ligand>
        <name>UDP-alpha-D-glucose</name>
        <dbReference type="ChEBI" id="CHEBI:58885"/>
    </ligand>
</feature>
<name>A0A6A2WRY8_HIBSY</name>
<evidence type="ECO:0000256" key="12">
    <source>
        <dbReference type="PIRSR" id="PIRSR605150-3"/>
    </source>
</evidence>
<dbReference type="InterPro" id="IPR029044">
    <property type="entry name" value="Nucleotide-diphossugar_trans"/>
</dbReference>
<evidence type="ECO:0000313" key="14">
    <source>
        <dbReference type="EMBL" id="KAE8663141.1"/>
    </source>
</evidence>
<proteinExistence type="inferred from homology"/>
<evidence type="ECO:0000256" key="5">
    <source>
        <dbReference type="ARBA" id="ARBA00022989"/>
    </source>
</evidence>
<evidence type="ECO:0000256" key="2">
    <source>
        <dbReference type="ARBA" id="ARBA00022676"/>
    </source>
</evidence>
<accession>A0A6A2WRY8</accession>
<feature type="transmembrane region" description="Helical" evidence="13">
    <location>
        <begin position="20"/>
        <end position="40"/>
    </location>
</feature>
<dbReference type="GO" id="GO:0071555">
    <property type="term" value="P:cell wall organization"/>
    <property type="evidence" value="ECO:0007669"/>
    <property type="project" value="UniProtKB-KW"/>
</dbReference>
<keyword evidence="7" id="KW-0961">Cell wall biogenesis/degradation</keyword>
<sequence>MGKNDQVPLFETKQVKGRILFRWIVASIFLGICFICMYRLRFFPVEGKAKRMAWTGLFLSELWFSFYWFLISVSRWNSVYRIPYVHRLTKRFGKELPGVDVFVCTADPLLEPPSMVVNTVLSVMAYDYPPEKLSVYLSDDGGSDLTFYGMLEAANFSKTWLPFCNKLKVEPRSPEAYFRTASEPVNDPVNVQHWLSVKKQYVDMKMRIETTTKLNRIPEHVRIQHKGFREWDFVSSKRDHQTILQILIDGRDPNAVDIGGNPLPTLVYLSREKRPQHHHHFKAGAMNSLIRVSSKISNGPIILNVDCDMYSNNSESIKYSLCIFMDEEKGDEIAYVQFPQNFDNLTKNETYSTSLRVIQKLEIQGLDANGGPMYIGTGCFHRREALCGKKYEENYRVDWKKLNDTKVEESASLLEETCKVLASCTFEHNTPWGKEMGLKYGFAVEDIVTGLSIQCRGWKSMYLNPERESFLGVAPITLLQLLVQHTRWGEGHLQIFLSKYCPLLYGYKKIPLKLRLGYCPFNLWAANCLATLYYVAVPCLCLLKGISLFPKVSSPWVLPFAYVIFAHRAYSLGEFIWCGGTLQGWCNDQRIWMFKRTTSYIFSLIETILKLLGYSQLSFIVTAKVADEDVLKRYDSELIEFGASSPMFDILATLAMLNLFGIIGAVKKVIVNADEESKVLDQFGLQILLCLVLVTINLPVYQALFFRKDNGKMPTSVTCKSVIFALLVCTIAMY</sequence>
<feature type="active site" evidence="10">
    <location>
        <position position="446"/>
    </location>
</feature>
<dbReference type="AlphaFoldDB" id="A0A6A2WRY8"/>
<feature type="active site" evidence="10">
    <location>
        <position position="140"/>
    </location>
</feature>
<gene>
    <name evidence="14" type="ORF">F3Y22_tig00113096pilonHSYRG00097</name>
</gene>
<keyword evidence="2" id="KW-0328">Glycosyltransferase</keyword>
<comment type="function">
    <text evidence="8">Thought to be a Golgi-localized beta-glycan synthase that polymerize the backbones of noncellulosic polysaccharides (hemicelluloses) of plant cell wall.</text>
</comment>
<evidence type="ECO:0000256" key="4">
    <source>
        <dbReference type="ARBA" id="ARBA00022692"/>
    </source>
</evidence>
<dbReference type="FunFam" id="3.90.550.10:FF:000112">
    <property type="entry name" value="Cellulose synthase-like protein E1"/>
    <property type="match status" value="1"/>
</dbReference>
<evidence type="ECO:0000256" key="3">
    <source>
        <dbReference type="ARBA" id="ARBA00022679"/>
    </source>
</evidence>
<reference evidence="14" key="1">
    <citation type="submission" date="2019-09" db="EMBL/GenBank/DDBJ databases">
        <title>Draft genome information of white flower Hibiscus syriacus.</title>
        <authorList>
            <person name="Kim Y.-M."/>
        </authorList>
    </citation>
    <scope>NUCLEOTIDE SEQUENCE [LARGE SCALE GENOMIC DNA]</scope>
    <source>
        <strain evidence="14">YM2019G1</strain>
    </source>
</reference>
<keyword evidence="4 13" id="KW-0812">Transmembrane</keyword>
<evidence type="ECO:0000256" key="8">
    <source>
        <dbReference type="ARBA" id="ARBA00037405"/>
    </source>
</evidence>
<evidence type="ECO:0000256" key="13">
    <source>
        <dbReference type="SAM" id="Phobius"/>
    </source>
</evidence>
<dbReference type="GO" id="GO:0016760">
    <property type="term" value="F:cellulose synthase (UDP-forming) activity"/>
    <property type="evidence" value="ECO:0007669"/>
    <property type="project" value="InterPro"/>
</dbReference>
<keyword evidence="6 13" id="KW-0472">Membrane</keyword>
<dbReference type="Gene3D" id="3.90.550.10">
    <property type="entry name" value="Spore Coat Polysaccharide Biosynthesis Protein SpsA, Chain A"/>
    <property type="match status" value="2"/>
</dbReference>
<feature type="binding site" evidence="11">
    <location>
        <position position="140"/>
    </location>
    <ligand>
        <name>UDP-alpha-D-glucose</name>
        <dbReference type="ChEBI" id="CHEBI:58885"/>
    </ligand>
</feature>
<feature type="binding site" evidence="12">
    <location>
        <position position="282"/>
    </location>
    <ligand>
        <name>Mn(2+)</name>
        <dbReference type="ChEBI" id="CHEBI:29035"/>
    </ligand>
</feature>
<evidence type="ECO:0000313" key="15">
    <source>
        <dbReference type="Proteomes" id="UP000436088"/>
    </source>
</evidence>
<organism evidence="14 15">
    <name type="scientific">Hibiscus syriacus</name>
    <name type="common">Rose of Sharon</name>
    <dbReference type="NCBI Taxonomy" id="106335"/>
    <lineage>
        <taxon>Eukaryota</taxon>
        <taxon>Viridiplantae</taxon>
        <taxon>Streptophyta</taxon>
        <taxon>Embryophyta</taxon>
        <taxon>Tracheophyta</taxon>
        <taxon>Spermatophyta</taxon>
        <taxon>Magnoliopsida</taxon>
        <taxon>eudicotyledons</taxon>
        <taxon>Gunneridae</taxon>
        <taxon>Pentapetalae</taxon>
        <taxon>rosids</taxon>
        <taxon>malvids</taxon>
        <taxon>Malvales</taxon>
        <taxon>Malvaceae</taxon>
        <taxon>Malvoideae</taxon>
        <taxon>Hibiscus</taxon>
    </lineage>
</organism>
<evidence type="ECO:0000256" key="1">
    <source>
        <dbReference type="ARBA" id="ARBA00004127"/>
    </source>
</evidence>
<evidence type="ECO:0000256" key="6">
    <source>
        <dbReference type="ARBA" id="ARBA00023136"/>
    </source>
</evidence>
<dbReference type="Proteomes" id="UP000436088">
    <property type="component" value="Unassembled WGS sequence"/>
</dbReference>
<feature type="transmembrane region" description="Helical" evidence="13">
    <location>
        <begin position="521"/>
        <end position="543"/>
    </location>
</feature>
<feature type="transmembrane region" description="Helical" evidence="13">
    <location>
        <begin position="52"/>
        <end position="71"/>
    </location>
</feature>
<evidence type="ECO:0000256" key="10">
    <source>
        <dbReference type="PIRSR" id="PIRSR605150-1"/>
    </source>
</evidence>